<sequence length="546" mass="59299">MTKFLAVLVIFAVVKSYHYGSAEESILEQGKLAVIGAIAKAKEIADRGISVKSERQQSYDIFGLKFGTNNGIETGFGDAATEKNLEKIEDDLFRRRKRSLAVLEALKAAGLFSTNSAVGTNVNIVKINSVSNVNNYGPTTTPEATTESAKRRRRLIGDSRNPTIYGELEEKVSYTSSDLQMDKNAKFQSHTKGGTQSKHLVQMEQNEIEGPIVRNRRSLDEKNDPEKVKLDDWIEDDTGKIFGAQRMKRALVLSKYENKISYFQSDSEAKSDGSTKTHTFTGSRESKLSKISEEPGLSRAKRSPQDMDSDVMPTDLPPQNGTGGPPRGPPPGEGGKGGGGGGRGRGGPGGPGRGKGRRPPCPPPSEENTEEASDGQRRKREVHQGNQSDSSYYSNSLSSEEGSRRRKREIDANADNGNGAVSDSSFYSDSLSSDSSGSSSEESDPNTGAEETTEDDSQRVKRSPCKGGSRPTTPAPGGMRRRKREAESQSAEVENVNEKVDQNLSFFTDVMEKFFKAVKKVADTAKQVFNGGRRDAEGSNPNAETI</sequence>
<accession>A0A6I8TNJ6</accession>
<keyword evidence="4" id="KW-1185">Reference proteome</keyword>
<feature type="compositionally biased region" description="Gly residues" evidence="1">
    <location>
        <begin position="333"/>
        <end position="353"/>
    </location>
</feature>
<reference evidence="3 4" key="1">
    <citation type="submission" date="2017-06" db="EMBL/GenBank/DDBJ databases">
        <title>Aedes aegypti genome working group (AGWG) sequencing and assembly.</title>
        <authorList>
            <consortium name="Aedes aegypti Genome Working Group (AGWG)"/>
            <person name="Matthews B.J."/>
        </authorList>
    </citation>
    <scope>NUCLEOTIDE SEQUENCE [LARGE SCALE GENOMIC DNA]</scope>
    <source>
        <strain evidence="3 4">LVP_AGWG</strain>
    </source>
</reference>
<keyword evidence="2" id="KW-0732">Signal</keyword>
<proteinExistence type="predicted"/>
<organism evidence="3 4">
    <name type="scientific">Aedes aegypti</name>
    <name type="common">Yellowfever mosquito</name>
    <name type="synonym">Culex aegypti</name>
    <dbReference type="NCBI Taxonomy" id="7159"/>
    <lineage>
        <taxon>Eukaryota</taxon>
        <taxon>Metazoa</taxon>
        <taxon>Ecdysozoa</taxon>
        <taxon>Arthropoda</taxon>
        <taxon>Hexapoda</taxon>
        <taxon>Insecta</taxon>
        <taxon>Pterygota</taxon>
        <taxon>Neoptera</taxon>
        <taxon>Endopterygota</taxon>
        <taxon>Diptera</taxon>
        <taxon>Nematocera</taxon>
        <taxon>Culicoidea</taxon>
        <taxon>Culicidae</taxon>
        <taxon>Culicinae</taxon>
        <taxon>Aedini</taxon>
        <taxon>Aedes</taxon>
        <taxon>Stegomyia</taxon>
    </lineage>
</organism>
<feature type="compositionally biased region" description="Low complexity" evidence="1">
    <location>
        <begin position="422"/>
        <end position="440"/>
    </location>
</feature>
<dbReference type="InParanoid" id="A0A6I8TNJ6"/>
<gene>
    <name evidence="3" type="primary">5577782</name>
</gene>
<protein>
    <submittedName>
        <fullName evidence="3">Uncharacterized protein</fullName>
    </submittedName>
</protein>
<dbReference type="Proteomes" id="UP000008820">
    <property type="component" value="Chromosome 2"/>
</dbReference>
<evidence type="ECO:0000313" key="4">
    <source>
        <dbReference type="Proteomes" id="UP000008820"/>
    </source>
</evidence>
<reference evidence="3" key="2">
    <citation type="submission" date="2020-05" db="UniProtKB">
        <authorList>
            <consortium name="EnsemblMetazoa"/>
        </authorList>
    </citation>
    <scope>IDENTIFICATION</scope>
    <source>
        <strain evidence="3">LVP_AGWG</strain>
    </source>
</reference>
<feature type="chain" id="PRO_5043960882" evidence="2">
    <location>
        <begin position="17"/>
        <end position="546"/>
    </location>
</feature>
<evidence type="ECO:0000256" key="2">
    <source>
        <dbReference type="SAM" id="SignalP"/>
    </source>
</evidence>
<feature type="compositionally biased region" description="Basic and acidic residues" evidence="1">
    <location>
        <begin position="284"/>
        <end position="293"/>
    </location>
</feature>
<name>A0A6I8TNJ6_AEDAE</name>
<feature type="compositionally biased region" description="Low complexity" evidence="1">
    <location>
        <begin position="384"/>
        <end position="400"/>
    </location>
</feature>
<feature type="signal peptide" evidence="2">
    <location>
        <begin position="1"/>
        <end position="16"/>
    </location>
</feature>
<evidence type="ECO:0000256" key="1">
    <source>
        <dbReference type="SAM" id="MobiDB-lite"/>
    </source>
</evidence>
<dbReference type="EnsemblMetazoa" id="AAEL013371-RB">
    <property type="protein sequence ID" value="AAEL013371-PB"/>
    <property type="gene ID" value="AAEL013371"/>
</dbReference>
<feature type="region of interest" description="Disordered" evidence="1">
    <location>
        <begin position="265"/>
        <end position="496"/>
    </location>
</feature>
<dbReference type="AlphaFoldDB" id="A0A6I8TNJ6"/>
<evidence type="ECO:0000313" key="3">
    <source>
        <dbReference type="EnsemblMetazoa" id="AAEL013371-PB"/>
    </source>
</evidence>
<dbReference type="OrthoDB" id="7765437at2759"/>